<gene>
    <name evidence="7" type="ORF">NLU14_11555</name>
</gene>
<accession>A0ABT5YAZ7</accession>
<dbReference type="CDD" id="cd00397">
    <property type="entry name" value="DNA_BRE_C"/>
    <property type="match status" value="1"/>
</dbReference>
<comment type="caution">
    <text evidence="7">The sequence shown here is derived from an EMBL/GenBank/DDBJ whole genome shotgun (WGS) entry which is preliminary data.</text>
</comment>
<dbReference type="PANTHER" id="PTHR30349">
    <property type="entry name" value="PHAGE INTEGRASE-RELATED"/>
    <property type="match status" value="1"/>
</dbReference>
<dbReference type="InterPro" id="IPR013762">
    <property type="entry name" value="Integrase-like_cat_sf"/>
</dbReference>
<evidence type="ECO:0000256" key="3">
    <source>
        <dbReference type="ARBA" id="ARBA00023125"/>
    </source>
</evidence>
<dbReference type="InterPro" id="IPR050090">
    <property type="entry name" value="Tyrosine_recombinase_XerCD"/>
</dbReference>
<name>A0ABT5YAZ7_9GAMM</name>
<keyword evidence="8" id="KW-1185">Reference proteome</keyword>
<sequence length="424" mass="48473">MVARIEICQAQGGSQFIMVTDEFGLPTCFHLNTYLVSQLSEKALNTQIIYAGQLAFVFRHFEVAGIDLPERIRSGELLTRAEYGAFERACRFKAKSEQAKHDPANKVVNLAQWSSKQLDRYLHASTAAEEYVGSAATKGRLRRFLGYLRWLYSLYHGDCSPPQDLIHRFVQFEHWVNEDARKLRDQNHVTKDPYLSVIPDDVFVRLLGCIAPEASDNPFKGSRRRNSLMIWMFNDTGMRKGALAKLKLADVVEDWETPRLRINRTPNDPDDPRKRRPSQKTNAGTVPISHELMAALRYYRDHIRAHFPAAQQHDFLFVSEKGKTKGQPLTIRGIDYLFAVLSESLGFHLTAHILRHKWNDLFSEKGKALGIDPAVLEDVRKVAMTWSENSTMGSVYNKKHLAALAKKISAARQDRQFQSEQDDE</sequence>
<dbReference type="PANTHER" id="PTHR30349:SF41">
    <property type="entry name" value="INTEGRASE_RECOMBINASE PROTEIN MJ0367-RELATED"/>
    <property type="match status" value="1"/>
</dbReference>
<dbReference type="SUPFAM" id="SSF56349">
    <property type="entry name" value="DNA breaking-rejoining enzymes"/>
    <property type="match status" value="1"/>
</dbReference>
<proteinExistence type="inferred from homology"/>
<dbReference type="Pfam" id="PF00589">
    <property type="entry name" value="Phage_integrase"/>
    <property type="match status" value="1"/>
</dbReference>
<dbReference type="Gene3D" id="1.10.443.10">
    <property type="entry name" value="Intergrase catalytic core"/>
    <property type="match status" value="1"/>
</dbReference>
<keyword evidence="2" id="KW-0229">DNA integration</keyword>
<organism evidence="7 8">
    <name type="scientific">Marinobacter iranensis</name>
    <dbReference type="NCBI Taxonomy" id="2962607"/>
    <lineage>
        <taxon>Bacteria</taxon>
        <taxon>Pseudomonadati</taxon>
        <taxon>Pseudomonadota</taxon>
        <taxon>Gammaproteobacteria</taxon>
        <taxon>Pseudomonadales</taxon>
        <taxon>Marinobacteraceae</taxon>
        <taxon>Marinobacter</taxon>
    </lineage>
</organism>
<dbReference type="EMBL" id="JANCMW010000006">
    <property type="protein sequence ID" value="MDF0750861.1"/>
    <property type="molecule type" value="Genomic_DNA"/>
</dbReference>
<feature type="region of interest" description="Disordered" evidence="5">
    <location>
        <begin position="260"/>
        <end position="284"/>
    </location>
</feature>
<evidence type="ECO:0000256" key="4">
    <source>
        <dbReference type="ARBA" id="ARBA00023172"/>
    </source>
</evidence>
<evidence type="ECO:0000256" key="2">
    <source>
        <dbReference type="ARBA" id="ARBA00022908"/>
    </source>
</evidence>
<comment type="similarity">
    <text evidence="1">Belongs to the 'phage' integrase family.</text>
</comment>
<keyword evidence="4" id="KW-0233">DNA recombination</keyword>
<reference evidence="7" key="1">
    <citation type="submission" date="2022-07" db="EMBL/GenBank/DDBJ databases">
        <title>Marinobacter iranensis a new bacterium isolate from a hipersaline lake in Iran.</title>
        <authorList>
            <person name="Mohammad A.M.A."/>
            <person name="Cristina S.-P."/>
            <person name="Antonio V."/>
        </authorList>
    </citation>
    <scope>NUCLEOTIDE SEQUENCE</scope>
    <source>
        <strain evidence="7">71-i</strain>
    </source>
</reference>
<evidence type="ECO:0000256" key="5">
    <source>
        <dbReference type="SAM" id="MobiDB-lite"/>
    </source>
</evidence>
<protein>
    <submittedName>
        <fullName evidence="7">Site-specific integrase</fullName>
    </submittedName>
</protein>
<dbReference type="Proteomes" id="UP001143391">
    <property type="component" value="Unassembled WGS sequence"/>
</dbReference>
<evidence type="ECO:0000313" key="7">
    <source>
        <dbReference type="EMBL" id="MDF0750861.1"/>
    </source>
</evidence>
<dbReference type="PROSITE" id="PS51898">
    <property type="entry name" value="TYR_RECOMBINASE"/>
    <property type="match status" value="1"/>
</dbReference>
<evidence type="ECO:0000256" key="1">
    <source>
        <dbReference type="ARBA" id="ARBA00008857"/>
    </source>
</evidence>
<dbReference type="InterPro" id="IPR011010">
    <property type="entry name" value="DNA_brk_join_enz"/>
</dbReference>
<evidence type="ECO:0000313" key="8">
    <source>
        <dbReference type="Proteomes" id="UP001143391"/>
    </source>
</evidence>
<dbReference type="InterPro" id="IPR002104">
    <property type="entry name" value="Integrase_catalytic"/>
</dbReference>
<dbReference type="RefSeq" id="WP_275706616.1">
    <property type="nucleotide sequence ID" value="NZ_JANCMW010000006.1"/>
</dbReference>
<feature type="domain" description="Tyr recombinase" evidence="6">
    <location>
        <begin position="193"/>
        <end position="412"/>
    </location>
</feature>
<keyword evidence="3" id="KW-0238">DNA-binding</keyword>
<evidence type="ECO:0000259" key="6">
    <source>
        <dbReference type="PROSITE" id="PS51898"/>
    </source>
</evidence>